<evidence type="ECO:0000256" key="7">
    <source>
        <dbReference type="SAM" id="MobiDB-lite"/>
    </source>
</evidence>
<keyword evidence="3" id="KW-1003">Cell membrane</keyword>
<feature type="transmembrane region" description="Helical" evidence="8">
    <location>
        <begin position="245"/>
        <end position="262"/>
    </location>
</feature>
<feature type="transmembrane region" description="Helical" evidence="8">
    <location>
        <begin position="374"/>
        <end position="398"/>
    </location>
</feature>
<evidence type="ECO:0000259" key="9">
    <source>
        <dbReference type="PROSITE" id="PS50850"/>
    </source>
</evidence>
<keyword evidence="4 8" id="KW-0812">Transmembrane</keyword>
<feature type="transmembrane region" description="Helical" evidence="8">
    <location>
        <begin position="27"/>
        <end position="51"/>
    </location>
</feature>
<evidence type="ECO:0000256" key="1">
    <source>
        <dbReference type="ARBA" id="ARBA00004651"/>
    </source>
</evidence>
<organism evidence="10 11">
    <name type="scientific">Nocardioides taihuensis</name>
    <dbReference type="NCBI Taxonomy" id="1835606"/>
    <lineage>
        <taxon>Bacteria</taxon>
        <taxon>Bacillati</taxon>
        <taxon>Actinomycetota</taxon>
        <taxon>Actinomycetes</taxon>
        <taxon>Propionibacteriales</taxon>
        <taxon>Nocardioidaceae</taxon>
        <taxon>Nocardioides</taxon>
    </lineage>
</organism>
<sequence length="488" mass="49585">MSSTARTEVHPAAQPPPAVAGTSRPGLALLVITTVQLLMVLDVTIVNIALPTIQSDLGLTLEQVEWTITGYALTFGGLLLLGGRLGDVYGRRRMLRSGIAVFAAASLAAGLATSEEVLLLARIVQGVGAAVASPAALALIPAAFPDPAKRARAMGVYAAMSGVGAAAGLVVGGMLTEWASWRWVFLLAVPFALALLAAAPAALPEPSRRRGSLSVTSAVLVTAAVATLVYGVSRTPAVGWVDASSLGWIAAATGLTTAFVLLEARRVTPLLPKAQLRIRDKQVAWGAMFLLGAGMLSTLFFATQFMQHDLGFEPLRAGLGFVPFSAGMVIASQLAARLLARTGPWKLIGIGATVAAAAAGTLSTVDAGQGYAELMLPAIALEGVGFGLVFVPVAMTCLRGAAPHEAGVVSGLTSTMQQLGGAVGVAVLVSLSTDGAVGVHHPDTGTGFLVVAGLLVLVAMAATTLIAVRSRAPHATPVPQGSDGPLRI</sequence>
<evidence type="ECO:0000256" key="5">
    <source>
        <dbReference type="ARBA" id="ARBA00022989"/>
    </source>
</evidence>
<dbReference type="InterPro" id="IPR036259">
    <property type="entry name" value="MFS_trans_sf"/>
</dbReference>
<evidence type="ECO:0000256" key="8">
    <source>
        <dbReference type="SAM" id="Phobius"/>
    </source>
</evidence>
<comment type="caution">
    <text evidence="10">The sequence shown here is derived from an EMBL/GenBank/DDBJ whole genome shotgun (WGS) entry which is preliminary data.</text>
</comment>
<name>A0ABW0BG00_9ACTN</name>
<evidence type="ECO:0000313" key="10">
    <source>
        <dbReference type="EMBL" id="MFC5176244.1"/>
    </source>
</evidence>
<feature type="region of interest" description="Disordered" evidence="7">
    <location>
        <begin position="1"/>
        <end position="21"/>
    </location>
</feature>
<dbReference type="PROSITE" id="PS50850">
    <property type="entry name" value="MFS"/>
    <property type="match status" value="1"/>
</dbReference>
<dbReference type="EMBL" id="JBHSKD010000007">
    <property type="protein sequence ID" value="MFC5176244.1"/>
    <property type="molecule type" value="Genomic_DNA"/>
</dbReference>
<comment type="subcellular location">
    <subcellularLocation>
        <location evidence="1">Cell membrane</location>
        <topology evidence="1">Multi-pass membrane protein</topology>
    </subcellularLocation>
</comment>
<dbReference type="Pfam" id="PF07690">
    <property type="entry name" value="MFS_1"/>
    <property type="match status" value="1"/>
</dbReference>
<accession>A0ABW0BG00</accession>
<dbReference type="InterPro" id="IPR020846">
    <property type="entry name" value="MFS_dom"/>
</dbReference>
<feature type="transmembrane region" description="Helical" evidence="8">
    <location>
        <begin position="156"/>
        <end position="175"/>
    </location>
</feature>
<proteinExistence type="predicted"/>
<dbReference type="RefSeq" id="WP_378588327.1">
    <property type="nucleotide sequence ID" value="NZ_JBHSKD010000007.1"/>
</dbReference>
<feature type="transmembrane region" description="Helical" evidence="8">
    <location>
        <begin position="63"/>
        <end position="82"/>
    </location>
</feature>
<keyword evidence="11" id="KW-1185">Reference proteome</keyword>
<gene>
    <name evidence="10" type="ORF">ACFPGP_06145</name>
</gene>
<feature type="transmembrane region" description="Helical" evidence="8">
    <location>
        <begin position="419"/>
        <end position="439"/>
    </location>
</feature>
<feature type="transmembrane region" description="Helical" evidence="8">
    <location>
        <begin position="318"/>
        <end position="340"/>
    </location>
</feature>
<dbReference type="PANTHER" id="PTHR42718">
    <property type="entry name" value="MAJOR FACILITATOR SUPERFAMILY MULTIDRUG TRANSPORTER MFSC"/>
    <property type="match status" value="1"/>
</dbReference>
<keyword evidence="6 8" id="KW-0472">Membrane</keyword>
<dbReference type="Proteomes" id="UP001596087">
    <property type="component" value="Unassembled WGS sequence"/>
</dbReference>
<feature type="transmembrane region" description="Helical" evidence="8">
    <location>
        <begin position="119"/>
        <end position="144"/>
    </location>
</feature>
<reference evidence="11" key="1">
    <citation type="journal article" date="2019" name="Int. J. Syst. Evol. Microbiol.">
        <title>The Global Catalogue of Microorganisms (GCM) 10K type strain sequencing project: providing services to taxonomists for standard genome sequencing and annotation.</title>
        <authorList>
            <consortium name="The Broad Institute Genomics Platform"/>
            <consortium name="The Broad Institute Genome Sequencing Center for Infectious Disease"/>
            <person name="Wu L."/>
            <person name="Ma J."/>
        </authorList>
    </citation>
    <scope>NUCLEOTIDE SEQUENCE [LARGE SCALE GENOMIC DNA]</scope>
    <source>
        <strain evidence="11">DFY41</strain>
    </source>
</reference>
<feature type="transmembrane region" description="Helical" evidence="8">
    <location>
        <begin position="347"/>
        <end position="368"/>
    </location>
</feature>
<evidence type="ECO:0000256" key="4">
    <source>
        <dbReference type="ARBA" id="ARBA00022692"/>
    </source>
</evidence>
<dbReference type="CDD" id="cd17321">
    <property type="entry name" value="MFS_MMR_MDR_like"/>
    <property type="match status" value="1"/>
</dbReference>
<dbReference type="InterPro" id="IPR011701">
    <property type="entry name" value="MFS"/>
</dbReference>
<keyword evidence="5 8" id="KW-1133">Transmembrane helix</keyword>
<dbReference type="Gene3D" id="1.20.1720.10">
    <property type="entry name" value="Multidrug resistance protein D"/>
    <property type="match status" value="1"/>
</dbReference>
<keyword evidence="2" id="KW-0813">Transport</keyword>
<dbReference type="PANTHER" id="PTHR42718:SF46">
    <property type="entry name" value="BLR6921 PROTEIN"/>
    <property type="match status" value="1"/>
</dbReference>
<feature type="transmembrane region" description="Helical" evidence="8">
    <location>
        <begin position="215"/>
        <end position="233"/>
    </location>
</feature>
<dbReference type="SUPFAM" id="SSF103473">
    <property type="entry name" value="MFS general substrate transporter"/>
    <property type="match status" value="1"/>
</dbReference>
<evidence type="ECO:0000313" key="11">
    <source>
        <dbReference type="Proteomes" id="UP001596087"/>
    </source>
</evidence>
<evidence type="ECO:0000256" key="3">
    <source>
        <dbReference type="ARBA" id="ARBA00022475"/>
    </source>
</evidence>
<dbReference type="Gene3D" id="1.20.1250.20">
    <property type="entry name" value="MFS general substrate transporter like domains"/>
    <property type="match status" value="1"/>
</dbReference>
<feature type="transmembrane region" description="Helical" evidence="8">
    <location>
        <begin position="181"/>
        <end position="203"/>
    </location>
</feature>
<evidence type="ECO:0000256" key="6">
    <source>
        <dbReference type="ARBA" id="ARBA00023136"/>
    </source>
</evidence>
<evidence type="ECO:0000256" key="2">
    <source>
        <dbReference type="ARBA" id="ARBA00022448"/>
    </source>
</evidence>
<feature type="transmembrane region" description="Helical" evidence="8">
    <location>
        <begin position="94"/>
        <end position="113"/>
    </location>
</feature>
<feature type="transmembrane region" description="Helical" evidence="8">
    <location>
        <begin position="283"/>
        <end position="306"/>
    </location>
</feature>
<feature type="domain" description="Major facilitator superfamily (MFS) profile" evidence="9">
    <location>
        <begin position="28"/>
        <end position="470"/>
    </location>
</feature>
<feature type="transmembrane region" description="Helical" evidence="8">
    <location>
        <begin position="445"/>
        <end position="468"/>
    </location>
</feature>
<protein>
    <submittedName>
        <fullName evidence="10">MFS transporter</fullName>
    </submittedName>
</protein>